<name>A0A4D6MD24_VIGUN</name>
<sequence>MAVAVTVKLAQASTSRPGEVSRGSPKPSRANGRLGDSLNFEQASVSPRRGKSRLSENGGSSFPYLDKLAESLDTQTVEDKQLLGTDSKLENRVRMGHFGTLTTTYGKQAKEGNYESESTFGGSSFPYLDKLAESLDTQTVEDKQLLGTDSKLENRVRMGHFGTLTTTYGKQAKEGNYESESTFGGSSFPYLDKLAESLDTQTVEDKQLLGTDSKLENRVRMGHFGTLTTTYGKQAKEGNYESESTFVS</sequence>
<evidence type="ECO:0000313" key="3">
    <source>
        <dbReference type="Proteomes" id="UP000501690"/>
    </source>
</evidence>
<organism evidence="2 3">
    <name type="scientific">Vigna unguiculata</name>
    <name type="common">Cowpea</name>
    <dbReference type="NCBI Taxonomy" id="3917"/>
    <lineage>
        <taxon>Eukaryota</taxon>
        <taxon>Viridiplantae</taxon>
        <taxon>Streptophyta</taxon>
        <taxon>Embryophyta</taxon>
        <taxon>Tracheophyta</taxon>
        <taxon>Spermatophyta</taxon>
        <taxon>Magnoliopsida</taxon>
        <taxon>eudicotyledons</taxon>
        <taxon>Gunneridae</taxon>
        <taxon>Pentapetalae</taxon>
        <taxon>rosids</taxon>
        <taxon>fabids</taxon>
        <taxon>Fabales</taxon>
        <taxon>Fabaceae</taxon>
        <taxon>Papilionoideae</taxon>
        <taxon>50 kb inversion clade</taxon>
        <taxon>NPAAA clade</taxon>
        <taxon>indigoferoid/millettioid clade</taxon>
        <taxon>Phaseoleae</taxon>
        <taxon>Vigna</taxon>
    </lineage>
</organism>
<gene>
    <name evidence="2" type="ORF">DEO72_LG7g546</name>
</gene>
<reference evidence="2 3" key="1">
    <citation type="submission" date="2019-04" db="EMBL/GenBank/DDBJ databases">
        <title>An improved genome assembly and genetic linkage map for asparagus bean, Vigna unguiculata ssp. sesquipedialis.</title>
        <authorList>
            <person name="Xia Q."/>
            <person name="Zhang R."/>
            <person name="Dong Y."/>
        </authorList>
    </citation>
    <scope>NUCLEOTIDE SEQUENCE [LARGE SCALE GENOMIC DNA]</scope>
    <source>
        <tissue evidence="2">Leaf</tissue>
    </source>
</reference>
<accession>A0A4D6MD24</accession>
<dbReference type="AlphaFoldDB" id="A0A4D6MD24"/>
<feature type="region of interest" description="Disordered" evidence="1">
    <location>
        <begin position="1"/>
        <end position="64"/>
    </location>
</feature>
<evidence type="ECO:0000256" key="1">
    <source>
        <dbReference type="SAM" id="MobiDB-lite"/>
    </source>
</evidence>
<keyword evidence="3" id="KW-1185">Reference proteome</keyword>
<dbReference type="EMBL" id="CP039351">
    <property type="protein sequence ID" value="QCD99265.1"/>
    <property type="molecule type" value="Genomic_DNA"/>
</dbReference>
<dbReference type="Proteomes" id="UP000501690">
    <property type="component" value="Linkage Group LG7"/>
</dbReference>
<protein>
    <submittedName>
        <fullName evidence="2">Uncharacterized protein</fullName>
    </submittedName>
</protein>
<proteinExistence type="predicted"/>
<evidence type="ECO:0000313" key="2">
    <source>
        <dbReference type="EMBL" id="QCD99265.1"/>
    </source>
</evidence>